<keyword evidence="4" id="KW-1185">Reference proteome</keyword>
<feature type="domain" description="PiggyBac transposable element-derived protein" evidence="2">
    <location>
        <begin position="157"/>
        <end position="351"/>
    </location>
</feature>
<dbReference type="Proteomes" id="UP001235939">
    <property type="component" value="Chromosome 21"/>
</dbReference>
<dbReference type="PANTHER" id="PTHR46599">
    <property type="entry name" value="PIGGYBAC TRANSPOSABLE ELEMENT-DERIVED PROTEIN 4"/>
    <property type="match status" value="1"/>
</dbReference>
<organism evidence="3 4">
    <name type="scientific">Cordylochernes scorpioides</name>
    <dbReference type="NCBI Taxonomy" id="51811"/>
    <lineage>
        <taxon>Eukaryota</taxon>
        <taxon>Metazoa</taxon>
        <taxon>Ecdysozoa</taxon>
        <taxon>Arthropoda</taxon>
        <taxon>Chelicerata</taxon>
        <taxon>Arachnida</taxon>
        <taxon>Pseudoscorpiones</taxon>
        <taxon>Cheliferoidea</taxon>
        <taxon>Chernetidae</taxon>
        <taxon>Cordylochernes</taxon>
    </lineage>
</organism>
<evidence type="ECO:0000313" key="4">
    <source>
        <dbReference type="Proteomes" id="UP001235939"/>
    </source>
</evidence>
<evidence type="ECO:0000256" key="1">
    <source>
        <dbReference type="SAM" id="MobiDB-lite"/>
    </source>
</evidence>
<dbReference type="PANTHER" id="PTHR46599:SF3">
    <property type="entry name" value="PIGGYBAC TRANSPOSABLE ELEMENT-DERIVED PROTEIN 4"/>
    <property type="match status" value="1"/>
</dbReference>
<gene>
    <name evidence="3" type="ORF">LAZ67_21001916</name>
</gene>
<evidence type="ECO:0000259" key="2">
    <source>
        <dbReference type="Pfam" id="PF13843"/>
    </source>
</evidence>
<proteinExistence type="predicted"/>
<protein>
    <recommendedName>
        <fullName evidence="2">PiggyBac transposable element-derived protein domain-containing protein</fullName>
    </recommendedName>
</protein>
<feature type="domain" description="PiggyBac transposable element-derived protein" evidence="2">
    <location>
        <begin position="354"/>
        <end position="497"/>
    </location>
</feature>
<feature type="region of interest" description="Disordered" evidence="1">
    <location>
        <begin position="1"/>
        <end position="25"/>
    </location>
</feature>
<sequence length="588" mass="68670">MADDALKTQSPLQKGRDEGCTKSTCTNKTRHLRTPDFHAESRCPGGEEDTSDIQRHPCWELLYHIYCKKISDSTYPNLYIAMSESGEETEIYQLSSDELTSDSTEDLDISTPTGSEYGDHNSSRIWVRTYSPSTFPKPFIFSERTGPQHCPSTLKKPIDYFFLFFSIDLFRDFARFTNKYVKEYLKDNIATLPSHSRLQKWKEITTNEMMAFFGIIFNMGLNPKNQIRNYWSKERCFRQNWFPDVMSRNRFELIYSFFTTCDSYKMPKHTDPGYDPTLKYRDLINHVNFKFLYYYKPTQHLSIDESLVCLKNRTRLLQYMPNKHHGRFGIKLWMLCEARTGYCLQFYVYKGVIYHVVMDNFFTSVDLAKDLAGKQTYLTGTIRSNRRGYPKTLKRASLHVDEVIYMKSDMQLAAAYKEKAKRKSINFLSTYCDAVSETKPETPIIYIPQVKTVYDKYMGGVDLSDMMMYCYMDERKGRKHHRKVVINIIHRALLNSYILYSQHSSDSPKLTRHKYQVSVINSLVEGTIKGSTSSATTSSNIQLEKLTEKKERQCVECRIRGEKRRSRTICSGCKMGLHGVCTLNHRCK</sequence>
<name>A0ABY6LMI3_9ARAC</name>
<dbReference type="Pfam" id="PF13843">
    <property type="entry name" value="DDE_Tnp_1_7"/>
    <property type="match status" value="2"/>
</dbReference>
<dbReference type="InterPro" id="IPR029526">
    <property type="entry name" value="PGBD"/>
</dbReference>
<dbReference type="EMBL" id="CP092883">
    <property type="protein sequence ID" value="UYV82392.1"/>
    <property type="molecule type" value="Genomic_DNA"/>
</dbReference>
<accession>A0ABY6LMI3</accession>
<reference evidence="3 4" key="1">
    <citation type="submission" date="2022-01" db="EMBL/GenBank/DDBJ databases">
        <title>A chromosomal length assembly of Cordylochernes scorpioides.</title>
        <authorList>
            <person name="Zeh D."/>
            <person name="Zeh J."/>
        </authorList>
    </citation>
    <scope>NUCLEOTIDE SEQUENCE [LARGE SCALE GENOMIC DNA]</scope>
    <source>
        <strain evidence="3">IN4F17</strain>
        <tissue evidence="3">Whole Body</tissue>
    </source>
</reference>
<evidence type="ECO:0000313" key="3">
    <source>
        <dbReference type="EMBL" id="UYV82392.1"/>
    </source>
</evidence>